<dbReference type="Proteomes" id="UP000010729">
    <property type="component" value="Unassembled WGS sequence"/>
</dbReference>
<sequence length="110" mass="11846">MSEESAEPDQAQDEQARDEQARDEQAPDQRPDSRQDADAGQPSYPGPEPEAHEELSPDLGEPEVASAEDPAAAPEEFDFPEPGVTPGPAEELDRESPDDRGLTTETSSSE</sequence>
<dbReference type="AlphaFoldDB" id="N1V995"/>
<gene>
    <name evidence="2" type="ORF">D477_007846</name>
</gene>
<reference evidence="2 3" key="1">
    <citation type="journal article" date="2013" name="Genome Announc.">
        <title>Draft Genome Sequence of Arthrobacter crystallopoietes Strain BAB-32, Revealing Genes for Bioremediation.</title>
        <authorList>
            <person name="Joshi M.N."/>
            <person name="Pandit A.S."/>
            <person name="Sharma A."/>
            <person name="Pandya R.V."/>
            <person name="Desai S.M."/>
            <person name="Saxena A.K."/>
            <person name="Bagatharia S.B."/>
        </authorList>
    </citation>
    <scope>NUCLEOTIDE SEQUENCE [LARGE SCALE GENOMIC DNA]</scope>
    <source>
        <strain evidence="2 3">BAB-32</strain>
    </source>
</reference>
<protein>
    <submittedName>
        <fullName evidence="2">Uncharacterized protein</fullName>
    </submittedName>
</protein>
<feature type="compositionally biased region" description="Low complexity" evidence="1">
    <location>
        <begin position="62"/>
        <end position="74"/>
    </location>
</feature>
<evidence type="ECO:0000313" key="3">
    <source>
        <dbReference type="Proteomes" id="UP000010729"/>
    </source>
</evidence>
<feature type="compositionally biased region" description="Basic and acidic residues" evidence="1">
    <location>
        <begin position="14"/>
        <end position="37"/>
    </location>
</feature>
<proteinExistence type="predicted"/>
<accession>N1V995</accession>
<feature type="compositionally biased region" description="Acidic residues" evidence="1">
    <location>
        <begin position="1"/>
        <end position="12"/>
    </location>
</feature>
<comment type="caution">
    <text evidence="2">The sequence shown here is derived from an EMBL/GenBank/DDBJ whole genome shotgun (WGS) entry which is preliminary data.</text>
</comment>
<dbReference type="RefSeq" id="WP_005268420.1">
    <property type="nucleotide sequence ID" value="NZ_ANPE02000100.1"/>
</dbReference>
<dbReference type="EMBL" id="ANPE02000100">
    <property type="protein sequence ID" value="EMY34813.1"/>
    <property type="molecule type" value="Genomic_DNA"/>
</dbReference>
<evidence type="ECO:0000256" key="1">
    <source>
        <dbReference type="SAM" id="MobiDB-lite"/>
    </source>
</evidence>
<name>N1V995_9MICC</name>
<evidence type="ECO:0000313" key="2">
    <source>
        <dbReference type="EMBL" id="EMY34813.1"/>
    </source>
</evidence>
<feature type="region of interest" description="Disordered" evidence="1">
    <location>
        <begin position="1"/>
        <end position="110"/>
    </location>
</feature>
<organism evidence="2 3">
    <name type="scientific">Arthrobacter crystallopoietes BAB-32</name>
    <dbReference type="NCBI Taxonomy" id="1246476"/>
    <lineage>
        <taxon>Bacteria</taxon>
        <taxon>Bacillati</taxon>
        <taxon>Actinomycetota</taxon>
        <taxon>Actinomycetes</taxon>
        <taxon>Micrococcales</taxon>
        <taxon>Micrococcaceae</taxon>
        <taxon>Crystallibacter</taxon>
    </lineage>
</organism>
<keyword evidence="3" id="KW-1185">Reference proteome</keyword>